<gene>
    <name evidence="1" type="ORF">GGX14DRAFT_432124</name>
</gene>
<protein>
    <submittedName>
        <fullName evidence="1">Gti1/Pac2 family-domain-containing protein</fullName>
    </submittedName>
</protein>
<dbReference type="PANTHER" id="PTHR28027:SF1">
    <property type="entry name" value="CAMP INDEPENDENT REGULATORY PROTEIN (AFU_ORTHOLOGUE AFUA_3G09640)"/>
    <property type="match status" value="1"/>
</dbReference>
<organism evidence="1 2">
    <name type="scientific">Mycena pura</name>
    <dbReference type="NCBI Taxonomy" id="153505"/>
    <lineage>
        <taxon>Eukaryota</taxon>
        <taxon>Fungi</taxon>
        <taxon>Dikarya</taxon>
        <taxon>Basidiomycota</taxon>
        <taxon>Agaricomycotina</taxon>
        <taxon>Agaricomycetes</taxon>
        <taxon>Agaricomycetidae</taxon>
        <taxon>Agaricales</taxon>
        <taxon>Marasmiineae</taxon>
        <taxon>Mycenaceae</taxon>
        <taxon>Mycena</taxon>
    </lineage>
</organism>
<accession>A0AAD6VUL9</accession>
<dbReference type="AlphaFoldDB" id="A0AAD6VUL9"/>
<name>A0AAD6VUL9_9AGAR</name>
<dbReference type="EMBL" id="JARJCW010000009">
    <property type="protein sequence ID" value="KAJ7220806.1"/>
    <property type="molecule type" value="Genomic_DNA"/>
</dbReference>
<proteinExistence type="predicted"/>
<reference evidence="1" key="1">
    <citation type="submission" date="2023-03" db="EMBL/GenBank/DDBJ databases">
        <title>Massive genome expansion in bonnet fungi (Mycena s.s.) driven by repeated elements and novel gene families across ecological guilds.</title>
        <authorList>
            <consortium name="Lawrence Berkeley National Laboratory"/>
            <person name="Harder C.B."/>
            <person name="Miyauchi S."/>
            <person name="Viragh M."/>
            <person name="Kuo A."/>
            <person name="Thoen E."/>
            <person name="Andreopoulos B."/>
            <person name="Lu D."/>
            <person name="Skrede I."/>
            <person name="Drula E."/>
            <person name="Henrissat B."/>
            <person name="Morin E."/>
            <person name="Kohler A."/>
            <person name="Barry K."/>
            <person name="LaButti K."/>
            <person name="Morin E."/>
            <person name="Salamov A."/>
            <person name="Lipzen A."/>
            <person name="Mereny Z."/>
            <person name="Hegedus B."/>
            <person name="Baldrian P."/>
            <person name="Stursova M."/>
            <person name="Weitz H."/>
            <person name="Taylor A."/>
            <person name="Grigoriev I.V."/>
            <person name="Nagy L.G."/>
            <person name="Martin F."/>
            <person name="Kauserud H."/>
        </authorList>
    </citation>
    <scope>NUCLEOTIDE SEQUENCE</scope>
    <source>
        <strain evidence="1">9144</strain>
    </source>
</reference>
<dbReference type="GO" id="GO:0003677">
    <property type="term" value="F:DNA binding"/>
    <property type="evidence" value="ECO:0007669"/>
    <property type="project" value="TreeGrafter"/>
</dbReference>
<dbReference type="PANTHER" id="PTHR28027">
    <property type="entry name" value="TRANSCRIPTIONAL REGULATOR MIT1"/>
    <property type="match status" value="1"/>
</dbReference>
<keyword evidence="2" id="KW-1185">Reference proteome</keyword>
<comment type="caution">
    <text evidence="1">The sequence shown here is derived from an EMBL/GenBank/DDBJ whole genome shotgun (WGS) entry which is preliminary data.</text>
</comment>
<dbReference type="Proteomes" id="UP001219525">
    <property type="component" value="Unassembled WGS sequence"/>
</dbReference>
<sequence length="304" mass="34020">MQHAHCTSATHPALRIRNIIDACRVVQAVRLNVLPLVKRRLTSHERAQLKSGNVFVWVESEIDGLVRWTEGRQWSKSRMRGDCLIYEEKIETTENEKRVKAARRAMRAYNLPESVPPPLNRKDRPTKADGLTKHTYTVTAKLPEGSTSGTRKWHLVAYFSSSESHLLPVVEDYEYLKNIQIPVGFFGGHGDRSSAGCLDMCPRLEFPGGASSSCPVVLPADQPTCFTHRAVSLTTNGELRDPSSSCPCPWNICLSALVLPPISPVLSPTTLPPLSSLDIYRQKCRPAKVLQPRLGQFIRRPSFR</sequence>
<dbReference type="InterPro" id="IPR018608">
    <property type="entry name" value="Gti1/Pac2"/>
</dbReference>
<evidence type="ECO:0000313" key="2">
    <source>
        <dbReference type="Proteomes" id="UP001219525"/>
    </source>
</evidence>
<evidence type="ECO:0000313" key="1">
    <source>
        <dbReference type="EMBL" id="KAJ7220806.1"/>
    </source>
</evidence>
<dbReference type="Pfam" id="PF09729">
    <property type="entry name" value="Gti1_Pac2"/>
    <property type="match status" value="1"/>
</dbReference>